<dbReference type="AlphaFoldDB" id="A0A5S5BU90"/>
<keyword evidence="2" id="KW-1185">Reference proteome</keyword>
<dbReference type="RefSeq" id="WP_148932853.1">
    <property type="nucleotide sequence ID" value="NZ_VNHS01000013.1"/>
</dbReference>
<evidence type="ECO:0000313" key="1">
    <source>
        <dbReference type="EMBL" id="TYP69866.1"/>
    </source>
</evidence>
<proteinExistence type="predicted"/>
<dbReference type="InterPro" id="IPR011050">
    <property type="entry name" value="Pectin_lyase_fold/virulence"/>
</dbReference>
<dbReference type="CDD" id="cd14251">
    <property type="entry name" value="PL-6"/>
    <property type="match status" value="1"/>
</dbReference>
<comment type="caution">
    <text evidence="1">The sequence shown here is derived from an EMBL/GenBank/DDBJ whole genome shotgun (WGS) entry which is preliminary data.</text>
</comment>
<evidence type="ECO:0000313" key="2">
    <source>
        <dbReference type="Proteomes" id="UP000323257"/>
    </source>
</evidence>
<organism evidence="1 2">
    <name type="scientific">Paenibacillus methanolicus</name>
    <dbReference type="NCBI Taxonomy" id="582686"/>
    <lineage>
        <taxon>Bacteria</taxon>
        <taxon>Bacillati</taxon>
        <taxon>Bacillota</taxon>
        <taxon>Bacilli</taxon>
        <taxon>Bacillales</taxon>
        <taxon>Paenibacillaceae</taxon>
        <taxon>Paenibacillus</taxon>
    </lineage>
</organism>
<protein>
    <submittedName>
        <fullName evidence="1">Chondroitinase B-like protein</fullName>
    </submittedName>
</protein>
<dbReference type="InterPro" id="IPR012334">
    <property type="entry name" value="Pectin_lyas_fold"/>
</dbReference>
<dbReference type="InterPro" id="IPR039513">
    <property type="entry name" value="PL-6"/>
</dbReference>
<dbReference type="Gene3D" id="2.160.20.10">
    <property type="entry name" value="Single-stranded right-handed beta-helix, Pectin lyase-like"/>
    <property type="match status" value="1"/>
</dbReference>
<name>A0A5S5BU90_9BACL</name>
<accession>A0A5S5BU90</accession>
<reference evidence="1 2" key="1">
    <citation type="submission" date="2019-07" db="EMBL/GenBank/DDBJ databases">
        <title>Genomic Encyclopedia of Type Strains, Phase III (KMG-III): the genomes of soil and plant-associated and newly described type strains.</title>
        <authorList>
            <person name="Whitman W."/>
        </authorList>
    </citation>
    <scope>NUCLEOTIDE SEQUENCE [LARGE SCALE GENOMIC DNA]</scope>
    <source>
        <strain evidence="1 2">BL24</strain>
    </source>
</reference>
<dbReference type="SUPFAM" id="SSF51126">
    <property type="entry name" value="Pectin lyase-like"/>
    <property type="match status" value="1"/>
</dbReference>
<dbReference type="OrthoDB" id="6475864at2"/>
<gene>
    <name evidence="1" type="ORF">BCM02_113199</name>
</gene>
<sequence length="393" mass="43255">MTSIYRVSNSDELAAAIGGAEPGSSILLADGVYERNEDYIVEGKAGSDTAILTIRAENKGKATIAGESSIRILNSAYVEVWGLRFQVERRESIVLDGSRHARIARNLFEPRQVGEAYSLLSVMGSGSGWNRIERNAFGPKADPGPLVIFDGDGKQISQHDVIEYNYFHHIGPRVVNGLEAIRLGLSGISLSNGYCTIQHNLFENCDGEPEIISVKSGYNTIRYNTFLNSAGQVTARHGHGNRFHHNAFIGDGVKEEMGGFRIYGNDHHIADNYMENLTLDALLIDGGNYDGGPDGYPEAPTPEELRKHWRVYRAHVVNNTIVNCRHGITLGKRVPYAPKQSVIAYNRVCGNGQPTIYEYRPSSAVCINNHDTDVADIRRPVILTRTDVGPDSD</sequence>
<dbReference type="Proteomes" id="UP000323257">
    <property type="component" value="Unassembled WGS sequence"/>
</dbReference>
<dbReference type="Pfam" id="PF14592">
    <property type="entry name" value="Chondroitinas_B"/>
    <property type="match status" value="1"/>
</dbReference>
<dbReference type="SMART" id="SM00710">
    <property type="entry name" value="PbH1"/>
    <property type="match status" value="4"/>
</dbReference>
<dbReference type="EMBL" id="VNHS01000013">
    <property type="protein sequence ID" value="TYP69866.1"/>
    <property type="molecule type" value="Genomic_DNA"/>
</dbReference>
<dbReference type="InterPro" id="IPR006626">
    <property type="entry name" value="PbH1"/>
</dbReference>